<dbReference type="PANTHER" id="PTHR33609">
    <property type="entry name" value="LOW CALCIUM RESPONSE LOCUS PROTEIN S"/>
    <property type="match status" value="1"/>
</dbReference>
<dbReference type="InterPro" id="IPR002514">
    <property type="entry name" value="Transposase_8"/>
</dbReference>
<reference evidence="1 2" key="1">
    <citation type="journal article" date="2013" name="Appl. Environ. Microbiol.">
        <title>Genome analysis suggests that the soil oligotrophic bacterium Agromonas oligotrophica (Bradyrhizobium oligotrophicum) is a nitrogen-fixing symbiont of Aeschynomene indica.</title>
        <authorList>
            <person name="Okubo T."/>
            <person name="Fukushima S."/>
            <person name="Itakura M."/>
            <person name="Oshima K."/>
            <person name="Longtonglang A."/>
            <person name="Teaumroong N."/>
            <person name="Mitsui H."/>
            <person name="Hattori M."/>
            <person name="Hattori R."/>
            <person name="Hattori T."/>
            <person name="Minamisawa K."/>
        </authorList>
    </citation>
    <scope>NUCLEOTIDE SEQUENCE [LARGE SCALE GENOMIC DNA]</scope>
    <source>
        <strain evidence="1 2">S58</strain>
    </source>
</reference>
<dbReference type="eggNOG" id="COG2963">
    <property type="taxonomic scope" value="Bacteria"/>
</dbReference>
<evidence type="ECO:0000313" key="2">
    <source>
        <dbReference type="Proteomes" id="UP000011841"/>
    </source>
</evidence>
<dbReference type="Pfam" id="PF01527">
    <property type="entry name" value="HTH_Tnp_1"/>
    <property type="match status" value="1"/>
</dbReference>
<protein>
    <submittedName>
        <fullName evidence="1">Transposase</fullName>
    </submittedName>
</protein>
<dbReference type="PATRIC" id="fig|1245469.3.peg.2273"/>
<dbReference type="EMBL" id="AP012603">
    <property type="protein sequence ID" value="BAM88224.1"/>
    <property type="molecule type" value="Genomic_DNA"/>
</dbReference>
<dbReference type="STRING" id="1245469.S58_22180"/>
<dbReference type="GO" id="GO:0006313">
    <property type="term" value="P:DNA transposition"/>
    <property type="evidence" value="ECO:0007669"/>
    <property type="project" value="InterPro"/>
</dbReference>
<proteinExistence type="predicted"/>
<keyword evidence="2" id="KW-1185">Reference proteome</keyword>
<dbReference type="GO" id="GO:0003677">
    <property type="term" value="F:DNA binding"/>
    <property type="evidence" value="ECO:0007669"/>
    <property type="project" value="InterPro"/>
</dbReference>
<dbReference type="SUPFAM" id="SSF46689">
    <property type="entry name" value="Homeodomain-like"/>
    <property type="match status" value="1"/>
</dbReference>
<dbReference type="Proteomes" id="UP000011841">
    <property type="component" value="Chromosome"/>
</dbReference>
<dbReference type="KEGG" id="aol:S58_22180"/>
<dbReference type="PANTHER" id="PTHR33609:SF1">
    <property type="entry name" value="TRANSPOSASE"/>
    <property type="match status" value="1"/>
</dbReference>
<evidence type="ECO:0000313" key="1">
    <source>
        <dbReference type="EMBL" id="BAM88224.1"/>
    </source>
</evidence>
<dbReference type="GO" id="GO:0004803">
    <property type="term" value="F:transposase activity"/>
    <property type="evidence" value="ECO:0007669"/>
    <property type="project" value="InterPro"/>
</dbReference>
<dbReference type="AlphaFoldDB" id="M4Z4V4"/>
<accession>M4Z4V4</accession>
<organism evidence="1 2">
    <name type="scientific">Bradyrhizobium oligotrophicum S58</name>
    <dbReference type="NCBI Taxonomy" id="1245469"/>
    <lineage>
        <taxon>Bacteria</taxon>
        <taxon>Pseudomonadati</taxon>
        <taxon>Pseudomonadota</taxon>
        <taxon>Alphaproteobacteria</taxon>
        <taxon>Hyphomicrobiales</taxon>
        <taxon>Nitrobacteraceae</taxon>
        <taxon>Bradyrhizobium</taxon>
    </lineage>
</organism>
<sequence length="133" mass="14274">MAVPGSLIMRRSLHTEHEILVLLGEAESGVPIAEICSTAGVSLRTFYRWRRRYGGLSSPALRHLKELEIGHQRLRALVTKLVEGRANAPPASVKAAPQLLRQDCGSTPHGGAGAPGQGRGAVIGRYASVRYGR</sequence>
<name>M4Z4V4_9BRAD</name>
<dbReference type="HOGENOM" id="CLU_161856_0_0_5"/>
<dbReference type="InterPro" id="IPR009057">
    <property type="entry name" value="Homeodomain-like_sf"/>
</dbReference>
<dbReference type="InterPro" id="IPR052546">
    <property type="entry name" value="Transposase_8_domain"/>
</dbReference>
<gene>
    <name evidence="1" type="ORF">S58_22180</name>
</gene>